<dbReference type="PANTHER" id="PTHR30204">
    <property type="entry name" value="REDOX-CYCLING DRUG-SENSING TRANSCRIPTIONAL ACTIVATOR SOXR"/>
    <property type="match status" value="1"/>
</dbReference>
<dbReference type="SUPFAM" id="SSF46955">
    <property type="entry name" value="Putative DNA-binding domain"/>
    <property type="match status" value="1"/>
</dbReference>
<dbReference type="AlphaFoldDB" id="A0A7W7BUI4"/>
<feature type="domain" description="HTH merR-type" evidence="2">
    <location>
        <begin position="20"/>
        <end position="78"/>
    </location>
</feature>
<accession>A0A7W7BUI4</accession>
<dbReference type="SMART" id="SM00422">
    <property type="entry name" value="HTH_MERR"/>
    <property type="match status" value="1"/>
</dbReference>
<dbReference type="RefSeq" id="WP_343066124.1">
    <property type="nucleotide sequence ID" value="NZ_JACHMD010000001.1"/>
</dbReference>
<dbReference type="GO" id="GO:0003677">
    <property type="term" value="F:DNA binding"/>
    <property type="evidence" value="ECO:0007669"/>
    <property type="project" value="UniProtKB-KW"/>
</dbReference>
<dbReference type="InterPro" id="IPR000551">
    <property type="entry name" value="MerR-type_HTH_dom"/>
</dbReference>
<evidence type="ECO:0000256" key="1">
    <source>
        <dbReference type="ARBA" id="ARBA00023125"/>
    </source>
</evidence>
<dbReference type="EMBL" id="JACHMD010000001">
    <property type="protein sequence ID" value="MBB4667864.1"/>
    <property type="molecule type" value="Genomic_DNA"/>
</dbReference>
<dbReference type="Gene3D" id="1.10.1660.10">
    <property type="match status" value="1"/>
</dbReference>
<sequence length="278" mass="30217">MTPTHDDLMTAGRFTASTLLTAKALRIYAERGLLTPRRVDPDNGYRYYGVEQVQTGWLIGLLRSADLSLDQIAEIVAAADADPERAVDLLDRAVAAGDRRHEARHAVLERARLHLRQETVMTTVQSRFEPDRAVVSVMRRVAPHDLDRVIQEEASALRKVAAEGGVAIAGDPFGIFHAPVTDDSDGPLEIVLPIDGLVDSAGDVRSYRLGGGSVATRLAEGAESDFPGILALYDEVHAWITDAGRTPTGPPREVWHTSPQSPEGLRLTITWPYAEATA</sequence>
<dbReference type="InterPro" id="IPR047057">
    <property type="entry name" value="MerR_fam"/>
</dbReference>
<proteinExistence type="predicted"/>
<evidence type="ECO:0000313" key="4">
    <source>
        <dbReference type="Proteomes" id="UP000573729"/>
    </source>
</evidence>
<reference evidence="3 4" key="1">
    <citation type="submission" date="2020-08" db="EMBL/GenBank/DDBJ databases">
        <title>Sequencing the genomes of 1000 actinobacteria strains.</title>
        <authorList>
            <person name="Klenk H.-P."/>
        </authorList>
    </citation>
    <scope>NUCLEOTIDE SEQUENCE [LARGE SCALE GENOMIC DNA]</scope>
    <source>
        <strain evidence="3 4">DSM 24947</strain>
    </source>
</reference>
<dbReference type="Pfam" id="PF13411">
    <property type="entry name" value="MerR_1"/>
    <property type="match status" value="1"/>
</dbReference>
<protein>
    <submittedName>
        <fullName evidence="3">DNA-binding transcriptional MerR regulator</fullName>
    </submittedName>
</protein>
<dbReference type="Proteomes" id="UP000573729">
    <property type="component" value="Unassembled WGS sequence"/>
</dbReference>
<gene>
    <name evidence="3" type="ORF">BKA24_002573</name>
</gene>
<evidence type="ECO:0000259" key="2">
    <source>
        <dbReference type="PROSITE" id="PS50937"/>
    </source>
</evidence>
<evidence type="ECO:0000313" key="3">
    <source>
        <dbReference type="EMBL" id="MBB4667864.1"/>
    </source>
</evidence>
<comment type="caution">
    <text evidence="3">The sequence shown here is derived from an EMBL/GenBank/DDBJ whole genome shotgun (WGS) entry which is preliminary data.</text>
</comment>
<dbReference type="InterPro" id="IPR011256">
    <property type="entry name" value="Reg_factor_effector_dom_sf"/>
</dbReference>
<dbReference type="PANTHER" id="PTHR30204:SF97">
    <property type="entry name" value="MERR FAMILY REGULATORY PROTEIN"/>
    <property type="match status" value="1"/>
</dbReference>
<name>A0A7W7BUI4_9MICO</name>
<organism evidence="3 4">
    <name type="scientific">Microbacterium marinum</name>
    <dbReference type="NCBI Taxonomy" id="421115"/>
    <lineage>
        <taxon>Bacteria</taxon>
        <taxon>Bacillati</taxon>
        <taxon>Actinomycetota</taxon>
        <taxon>Actinomycetes</taxon>
        <taxon>Micrococcales</taxon>
        <taxon>Microbacteriaceae</taxon>
        <taxon>Microbacterium</taxon>
    </lineage>
</organism>
<dbReference type="GO" id="GO:0003700">
    <property type="term" value="F:DNA-binding transcription factor activity"/>
    <property type="evidence" value="ECO:0007669"/>
    <property type="project" value="InterPro"/>
</dbReference>
<dbReference type="Gene3D" id="3.20.80.10">
    <property type="entry name" value="Regulatory factor, effector binding domain"/>
    <property type="match status" value="1"/>
</dbReference>
<keyword evidence="4" id="KW-1185">Reference proteome</keyword>
<dbReference type="InterPro" id="IPR009061">
    <property type="entry name" value="DNA-bd_dom_put_sf"/>
</dbReference>
<dbReference type="PROSITE" id="PS50937">
    <property type="entry name" value="HTH_MERR_2"/>
    <property type="match status" value="1"/>
</dbReference>
<keyword evidence="1 3" id="KW-0238">DNA-binding</keyword>